<dbReference type="Proteomes" id="UP000434223">
    <property type="component" value="Unassembled WGS sequence"/>
</dbReference>
<feature type="transmembrane region" description="Helical" evidence="1">
    <location>
        <begin position="408"/>
        <end position="424"/>
    </location>
</feature>
<dbReference type="RefSeq" id="WP_155560762.1">
    <property type="nucleotide sequence ID" value="NZ_CALDDA010000048.1"/>
</dbReference>
<feature type="transmembrane region" description="Helical" evidence="1">
    <location>
        <begin position="369"/>
        <end position="387"/>
    </location>
</feature>
<feature type="transmembrane region" description="Helical" evidence="1">
    <location>
        <begin position="219"/>
        <end position="237"/>
    </location>
</feature>
<feature type="transmembrane region" description="Helical" evidence="1">
    <location>
        <begin position="430"/>
        <end position="450"/>
    </location>
</feature>
<keyword evidence="1" id="KW-0812">Transmembrane</keyword>
<name>A0AAW9WGI5_9FIRM</name>
<keyword evidence="1" id="KW-1133">Transmembrane helix</keyword>
<feature type="transmembrane region" description="Helical" evidence="1">
    <location>
        <begin position="268"/>
        <end position="292"/>
    </location>
</feature>
<dbReference type="AlphaFoldDB" id="A0AAW9WGI5"/>
<proteinExistence type="predicted"/>
<feature type="transmembrane region" description="Helical" evidence="1">
    <location>
        <begin position="124"/>
        <end position="141"/>
    </location>
</feature>
<accession>A0AAW9WGI5</accession>
<evidence type="ECO:0000256" key="1">
    <source>
        <dbReference type="SAM" id="Phobius"/>
    </source>
</evidence>
<feature type="transmembrane region" description="Helical" evidence="1">
    <location>
        <begin position="177"/>
        <end position="207"/>
    </location>
</feature>
<evidence type="ECO:0000313" key="3">
    <source>
        <dbReference type="Proteomes" id="UP000434223"/>
    </source>
</evidence>
<comment type="caution">
    <text evidence="2">The sequence shown here is derived from an EMBL/GenBank/DDBJ whole genome shotgun (WGS) entry which is preliminary data.</text>
</comment>
<organism evidence="2 3">
    <name type="scientific">Hungatella hathewayi</name>
    <dbReference type="NCBI Taxonomy" id="154046"/>
    <lineage>
        <taxon>Bacteria</taxon>
        <taxon>Bacillati</taxon>
        <taxon>Bacillota</taxon>
        <taxon>Clostridia</taxon>
        <taxon>Lachnospirales</taxon>
        <taxon>Lachnospiraceae</taxon>
        <taxon>Hungatella</taxon>
    </lineage>
</organism>
<dbReference type="EMBL" id="WNME01000007">
    <property type="protein sequence ID" value="MUB63866.1"/>
    <property type="molecule type" value="Genomic_DNA"/>
</dbReference>
<feature type="transmembrane region" description="Helical" evidence="1">
    <location>
        <begin position="12"/>
        <end position="43"/>
    </location>
</feature>
<feature type="transmembrane region" description="Helical" evidence="1">
    <location>
        <begin position="89"/>
        <end position="112"/>
    </location>
</feature>
<evidence type="ECO:0008006" key="4">
    <source>
        <dbReference type="Google" id="ProtNLM"/>
    </source>
</evidence>
<reference evidence="2 3" key="1">
    <citation type="submission" date="2019-09" db="EMBL/GenBank/DDBJ databases">
        <title>Draft genome sequencing of Hungatella hathewayi 123Y-2.</title>
        <authorList>
            <person name="Lv Q."/>
            <person name="Li S."/>
        </authorList>
    </citation>
    <scope>NUCLEOTIDE SEQUENCE [LARGE SCALE GENOMIC DNA]</scope>
    <source>
        <strain evidence="2 3">123Y-2</strain>
    </source>
</reference>
<feature type="transmembrane region" description="Helical" evidence="1">
    <location>
        <begin position="344"/>
        <end position="363"/>
    </location>
</feature>
<feature type="transmembrane region" description="Helical" evidence="1">
    <location>
        <begin position="307"/>
        <end position="332"/>
    </location>
</feature>
<sequence length="698" mass="80900">MFKNVSDRKKQCLISFSICSIIFVLFFAIKSVIVFSMVSPFIFSDEQSYFGMADKISHLNWHNIYNSHMPGYSLLIAPFYKMASTSFGAYRNVLTFNAFISSLPVIIIYILCRKTFSLNQRKSIVITILGSLSTAFFSYTYVVMSEVAQSVFYLLAFSIMTDIYLSKEKTKLYKYIFLGIILGFLPIIKTQAMITLILFILFFILYYSYRFSKLERHKVLITVTTSVLIYFIFRFIIFKNVGLYEEQSKDNLLSMLSVFQNANNFKSFINITFAEFAVLFVYTGILPFYFIIRKVLTNYREYNKEQYFVLAFIIILILAHIGITIIHAYWVYCDKGIATVYTRYLDFFQPIFITTGMIILLSNEKQGNLNNNVIAIILIFLIAVFFPNIGKIEANTLTVEFFQNIPQSLYYLICFIAIIMIVLYKPSINYYLVCSVFLCVILINMNISAVQTQLKRGDEMRFVYPEPYYFATHSICGETIILDNSISEISKREDYYPAPEKNNGNLEIIDENIVIDFNYKYSMMFWAIKNNTVSQEQIALSKDAYICTNKLIPREPLVKYGPVILYDRIPQNNSYEVNTDLLYRTTSGDLEFANENYLRIKNNVLNNNLFINNITSIFITLKFADNIIPAMHDGDIALYINGELMKCEDNTASHEAIFSFYNPDEFDIESLTITFGDSFNDMITDGTLYIGSMNLNYN</sequence>
<evidence type="ECO:0000313" key="2">
    <source>
        <dbReference type="EMBL" id="MUB63866.1"/>
    </source>
</evidence>
<keyword evidence="1" id="KW-0472">Membrane</keyword>
<protein>
    <recommendedName>
        <fullName evidence="4">Glycosyltransferase RgtA/B/C/D-like domain-containing protein</fullName>
    </recommendedName>
</protein>
<gene>
    <name evidence="2" type="ORF">GNE07_12465</name>
</gene>